<gene>
    <name evidence="1" type="ORF">SPARVUS_LOCUS2101131</name>
</gene>
<proteinExistence type="predicted"/>
<accession>A0ABN9B4C3</accession>
<dbReference type="EMBL" id="CATNWA010002257">
    <property type="protein sequence ID" value="CAI9542482.1"/>
    <property type="molecule type" value="Genomic_DNA"/>
</dbReference>
<comment type="caution">
    <text evidence="1">The sequence shown here is derived from an EMBL/GenBank/DDBJ whole genome shotgun (WGS) entry which is preliminary data.</text>
</comment>
<protein>
    <submittedName>
        <fullName evidence="1">Uncharacterized protein</fullName>
    </submittedName>
</protein>
<keyword evidence="2" id="KW-1185">Reference proteome</keyword>
<sequence>MVAKIHPCIRGYQMKPTQHKPESMAAPQRILCPELLGNEQSLYTLVVDPWDTPSESDKHNPCHKTLAEINTPPHQDPSFPATIGQDGFPVHPLLVRIGLGVMSGMRV</sequence>
<evidence type="ECO:0000313" key="1">
    <source>
        <dbReference type="EMBL" id="CAI9542482.1"/>
    </source>
</evidence>
<reference evidence="1" key="1">
    <citation type="submission" date="2023-05" db="EMBL/GenBank/DDBJ databases">
        <authorList>
            <person name="Stuckert A."/>
        </authorList>
    </citation>
    <scope>NUCLEOTIDE SEQUENCE</scope>
</reference>
<dbReference type="Proteomes" id="UP001162483">
    <property type="component" value="Unassembled WGS sequence"/>
</dbReference>
<organism evidence="1 2">
    <name type="scientific">Staurois parvus</name>
    <dbReference type="NCBI Taxonomy" id="386267"/>
    <lineage>
        <taxon>Eukaryota</taxon>
        <taxon>Metazoa</taxon>
        <taxon>Chordata</taxon>
        <taxon>Craniata</taxon>
        <taxon>Vertebrata</taxon>
        <taxon>Euteleostomi</taxon>
        <taxon>Amphibia</taxon>
        <taxon>Batrachia</taxon>
        <taxon>Anura</taxon>
        <taxon>Neobatrachia</taxon>
        <taxon>Ranoidea</taxon>
        <taxon>Ranidae</taxon>
        <taxon>Staurois</taxon>
    </lineage>
</organism>
<name>A0ABN9B4C3_9NEOB</name>
<evidence type="ECO:0000313" key="2">
    <source>
        <dbReference type="Proteomes" id="UP001162483"/>
    </source>
</evidence>